<dbReference type="PANTHER" id="PTHR10742:SF386">
    <property type="entry name" value="LYSINE-SPECIFIC HISTONE DEMETHYLASE 1A"/>
    <property type="match status" value="1"/>
</dbReference>
<dbReference type="Proteomes" id="UP000076532">
    <property type="component" value="Unassembled WGS sequence"/>
</dbReference>
<comment type="similarity">
    <text evidence="1">Belongs to the flavin monoamine oxidase family.</text>
</comment>
<dbReference type="AlphaFoldDB" id="A0A167WU59"/>
<dbReference type="InterPro" id="IPR002937">
    <property type="entry name" value="Amino_oxidase"/>
</dbReference>
<dbReference type="GO" id="GO:0003682">
    <property type="term" value="F:chromatin binding"/>
    <property type="evidence" value="ECO:0007669"/>
    <property type="project" value="TreeGrafter"/>
</dbReference>
<sequence>MRRLYPPREMRLGNLMWPTATNFKRVRYQLRDIDEQSRSGSFEDKVKVMSFNTIIIGAGWAGAVAARRLSAAGRSVLVLEARDRVGGRAFTLADQPGQSIPVDLGCSAIHGYNEGNPVREIAARLGVKVTVAAPKPQAILAPNGGQVDERLGGNLRRATNAARDHAREMLPDTRIALSSYLLNSTSPLFEGLADPTQQKYAVQLANMLQIPLGASLDEVGMRWYGFEDNFAGSDGAPEGGFQQLVTKVIAEAQQAGAKLQLGEVVSSVVLDESQSGSVQVSTNKGTYTAQTVLCTIPLGVLQSPTSPTFLPALPARRVSVIARTKVGALNKLVVSYPTAWWPQDRGSFVLLPEDPSDSGTGILPPAAISDVLKRTTILVLPISSAPSSNSSDSKAMLMLLIGGDAAIALEGFNAGNSTDLRDATHAYLLKRLLPTPTSPSAPAPTHAFLTTWSSDPYSLGATTTPVPIGDSVSPLDFAELGKPLWGGRLGWAGEHTSVHHRGSIAGAVESGVREGERLQRLLSVWDGEGEGR</sequence>
<proteinExistence type="inferred from homology"/>
<dbReference type="EMBL" id="KV417785">
    <property type="protein sequence ID" value="KZP06480.1"/>
    <property type="molecule type" value="Genomic_DNA"/>
</dbReference>
<gene>
    <name evidence="4" type="ORF">FIBSPDRAFT_939977</name>
</gene>
<dbReference type="InterPro" id="IPR050281">
    <property type="entry name" value="Flavin_monoamine_oxidase"/>
</dbReference>
<evidence type="ECO:0000256" key="2">
    <source>
        <dbReference type="ARBA" id="ARBA00023002"/>
    </source>
</evidence>
<accession>A0A167WU59</accession>
<dbReference type="STRING" id="436010.A0A167WU59"/>
<evidence type="ECO:0000256" key="1">
    <source>
        <dbReference type="ARBA" id="ARBA00005995"/>
    </source>
</evidence>
<evidence type="ECO:0000313" key="5">
    <source>
        <dbReference type="Proteomes" id="UP000076532"/>
    </source>
</evidence>
<keyword evidence="5" id="KW-1185">Reference proteome</keyword>
<dbReference type="PANTHER" id="PTHR10742">
    <property type="entry name" value="FLAVIN MONOAMINE OXIDASE"/>
    <property type="match status" value="1"/>
</dbReference>
<dbReference type="Gene3D" id="3.90.660.10">
    <property type="match status" value="1"/>
</dbReference>
<dbReference type="SUPFAM" id="SSF51905">
    <property type="entry name" value="FAD/NAD(P)-binding domain"/>
    <property type="match status" value="1"/>
</dbReference>
<reference evidence="4 5" key="1">
    <citation type="journal article" date="2016" name="Mol. Biol. Evol.">
        <title>Comparative Genomics of Early-Diverging Mushroom-Forming Fungi Provides Insights into the Origins of Lignocellulose Decay Capabilities.</title>
        <authorList>
            <person name="Nagy L.G."/>
            <person name="Riley R."/>
            <person name="Tritt A."/>
            <person name="Adam C."/>
            <person name="Daum C."/>
            <person name="Floudas D."/>
            <person name="Sun H."/>
            <person name="Yadav J.S."/>
            <person name="Pangilinan J."/>
            <person name="Larsson K.H."/>
            <person name="Matsuura K."/>
            <person name="Barry K."/>
            <person name="Labutti K."/>
            <person name="Kuo R."/>
            <person name="Ohm R.A."/>
            <person name="Bhattacharya S.S."/>
            <person name="Shirouzu T."/>
            <person name="Yoshinaga Y."/>
            <person name="Martin F.M."/>
            <person name="Grigoriev I.V."/>
            <person name="Hibbett D.S."/>
        </authorList>
    </citation>
    <scope>NUCLEOTIDE SEQUENCE [LARGE SCALE GENOMIC DNA]</scope>
    <source>
        <strain evidence="4 5">CBS 109695</strain>
    </source>
</reference>
<dbReference type="GO" id="GO:0050660">
    <property type="term" value="F:flavin adenine dinucleotide binding"/>
    <property type="evidence" value="ECO:0007669"/>
    <property type="project" value="TreeGrafter"/>
</dbReference>
<organism evidence="4 5">
    <name type="scientific">Athelia psychrophila</name>
    <dbReference type="NCBI Taxonomy" id="1759441"/>
    <lineage>
        <taxon>Eukaryota</taxon>
        <taxon>Fungi</taxon>
        <taxon>Dikarya</taxon>
        <taxon>Basidiomycota</taxon>
        <taxon>Agaricomycotina</taxon>
        <taxon>Agaricomycetes</taxon>
        <taxon>Agaricomycetidae</taxon>
        <taxon>Atheliales</taxon>
        <taxon>Atheliaceae</taxon>
        <taxon>Athelia</taxon>
    </lineage>
</organism>
<dbReference type="InterPro" id="IPR036188">
    <property type="entry name" value="FAD/NAD-bd_sf"/>
</dbReference>
<dbReference type="GO" id="GO:0006338">
    <property type="term" value="P:chromatin remodeling"/>
    <property type="evidence" value="ECO:0007669"/>
    <property type="project" value="TreeGrafter"/>
</dbReference>
<evidence type="ECO:0000313" key="4">
    <source>
        <dbReference type="EMBL" id="KZP06480.1"/>
    </source>
</evidence>
<protein>
    <submittedName>
        <fullName evidence="4">FAD/NAD(P)-binding domain-containing protein</fullName>
    </submittedName>
</protein>
<dbReference type="SUPFAM" id="SSF54373">
    <property type="entry name" value="FAD-linked reductases, C-terminal domain"/>
    <property type="match status" value="1"/>
</dbReference>
<dbReference type="OrthoDB" id="5046242at2759"/>
<evidence type="ECO:0000259" key="3">
    <source>
        <dbReference type="Pfam" id="PF01593"/>
    </source>
</evidence>
<dbReference type="Gene3D" id="3.50.50.60">
    <property type="entry name" value="FAD/NAD(P)-binding domain"/>
    <property type="match status" value="1"/>
</dbReference>
<keyword evidence="2" id="KW-0560">Oxidoreductase</keyword>
<dbReference type="GO" id="GO:0016491">
    <property type="term" value="F:oxidoreductase activity"/>
    <property type="evidence" value="ECO:0007669"/>
    <property type="project" value="UniProtKB-KW"/>
</dbReference>
<name>A0A167WU59_9AGAM</name>
<feature type="domain" description="Amine oxidase" evidence="3">
    <location>
        <begin position="61"/>
        <end position="516"/>
    </location>
</feature>
<dbReference type="Pfam" id="PF01593">
    <property type="entry name" value="Amino_oxidase"/>
    <property type="match status" value="1"/>
</dbReference>